<evidence type="ECO:0000256" key="5">
    <source>
        <dbReference type="ARBA" id="ARBA00022741"/>
    </source>
</evidence>
<keyword evidence="14" id="KW-1185">Reference proteome</keyword>
<evidence type="ECO:0000313" key="14">
    <source>
        <dbReference type="Proteomes" id="UP000269097"/>
    </source>
</evidence>
<dbReference type="SMART" id="SM00387">
    <property type="entry name" value="HATPase_c"/>
    <property type="match status" value="1"/>
</dbReference>
<dbReference type="EC" id="2.7.13.3" evidence="2"/>
<evidence type="ECO:0000259" key="12">
    <source>
        <dbReference type="PROSITE" id="PS50113"/>
    </source>
</evidence>
<dbReference type="Gene3D" id="3.30.565.10">
    <property type="entry name" value="Histidine kinase-like ATPase, C-terminal domain"/>
    <property type="match status" value="1"/>
</dbReference>
<dbReference type="Pfam" id="PF02518">
    <property type="entry name" value="HATPase_c"/>
    <property type="match status" value="1"/>
</dbReference>
<feature type="domain" description="PAS" evidence="11">
    <location>
        <begin position="33"/>
        <end position="83"/>
    </location>
</feature>
<dbReference type="InterPro" id="IPR001610">
    <property type="entry name" value="PAC"/>
</dbReference>
<dbReference type="PANTHER" id="PTHR24421:SF10">
    <property type="entry name" value="NITRATE_NITRITE SENSOR PROTEIN NARQ"/>
    <property type="match status" value="1"/>
</dbReference>
<dbReference type="CDD" id="cd00130">
    <property type="entry name" value="PAS"/>
    <property type="match status" value="1"/>
</dbReference>
<feature type="domain" description="PAC" evidence="12">
    <location>
        <begin position="111"/>
        <end position="163"/>
    </location>
</feature>
<dbReference type="Proteomes" id="UP000269097">
    <property type="component" value="Chromosome"/>
</dbReference>
<protein>
    <recommendedName>
        <fullName evidence="2">histidine kinase</fullName>
        <ecNumber evidence="2">2.7.13.3</ecNumber>
    </recommendedName>
</protein>
<keyword evidence="5" id="KW-0547">Nucleotide-binding</keyword>
<dbReference type="GO" id="GO:0005524">
    <property type="term" value="F:ATP binding"/>
    <property type="evidence" value="ECO:0007669"/>
    <property type="project" value="UniProtKB-KW"/>
</dbReference>
<dbReference type="GO" id="GO:0046983">
    <property type="term" value="F:protein dimerization activity"/>
    <property type="evidence" value="ECO:0007669"/>
    <property type="project" value="InterPro"/>
</dbReference>
<dbReference type="NCBIfam" id="TIGR00229">
    <property type="entry name" value="sensory_box"/>
    <property type="match status" value="1"/>
</dbReference>
<dbReference type="InterPro" id="IPR035965">
    <property type="entry name" value="PAS-like_dom_sf"/>
</dbReference>
<dbReference type="InterPro" id="IPR011712">
    <property type="entry name" value="Sig_transdc_His_kin_sub3_dim/P"/>
</dbReference>
<keyword evidence="9" id="KW-0175">Coiled coil</keyword>
<feature type="coiled-coil region" evidence="9">
    <location>
        <begin position="147"/>
        <end position="174"/>
    </location>
</feature>
<comment type="catalytic activity">
    <reaction evidence="1">
        <text>ATP + protein L-histidine = ADP + protein N-phospho-L-histidine.</text>
        <dbReference type="EC" id="2.7.13.3"/>
    </reaction>
</comment>
<evidence type="ECO:0000259" key="11">
    <source>
        <dbReference type="PROSITE" id="PS50112"/>
    </source>
</evidence>
<dbReference type="SMART" id="SM00091">
    <property type="entry name" value="PAS"/>
    <property type="match status" value="1"/>
</dbReference>
<dbReference type="InterPro" id="IPR000014">
    <property type="entry name" value="PAS"/>
</dbReference>
<dbReference type="EMBL" id="CP033433">
    <property type="protein sequence ID" value="AYQ75520.1"/>
    <property type="molecule type" value="Genomic_DNA"/>
</dbReference>
<evidence type="ECO:0000313" key="13">
    <source>
        <dbReference type="EMBL" id="AYQ75520.1"/>
    </source>
</evidence>
<dbReference type="Gene3D" id="1.20.5.1930">
    <property type="match status" value="1"/>
</dbReference>
<dbReference type="InterPro" id="IPR036890">
    <property type="entry name" value="HATPase_C_sf"/>
</dbReference>
<keyword evidence="6" id="KW-0418">Kinase</keyword>
<dbReference type="CDD" id="cd16917">
    <property type="entry name" value="HATPase_UhpB-NarQ-NarX-like"/>
    <property type="match status" value="1"/>
</dbReference>
<dbReference type="RefSeq" id="WP_123043601.1">
    <property type="nucleotide sequence ID" value="NZ_CP033433.1"/>
</dbReference>
<evidence type="ECO:0000256" key="2">
    <source>
        <dbReference type="ARBA" id="ARBA00012438"/>
    </source>
</evidence>
<dbReference type="PANTHER" id="PTHR24421">
    <property type="entry name" value="NITRATE/NITRITE SENSOR PROTEIN NARX-RELATED"/>
    <property type="match status" value="1"/>
</dbReference>
<dbReference type="AlphaFoldDB" id="A0A3G3K526"/>
<accession>A0A3G3K526</accession>
<evidence type="ECO:0000256" key="6">
    <source>
        <dbReference type="ARBA" id="ARBA00022777"/>
    </source>
</evidence>
<evidence type="ECO:0000256" key="1">
    <source>
        <dbReference type="ARBA" id="ARBA00000085"/>
    </source>
</evidence>
<dbReference type="PROSITE" id="PS50109">
    <property type="entry name" value="HIS_KIN"/>
    <property type="match status" value="1"/>
</dbReference>
<keyword evidence="3" id="KW-0597">Phosphoprotein</keyword>
<evidence type="ECO:0000256" key="7">
    <source>
        <dbReference type="ARBA" id="ARBA00022840"/>
    </source>
</evidence>
<dbReference type="PROSITE" id="PS50113">
    <property type="entry name" value="PAC"/>
    <property type="match status" value="1"/>
</dbReference>
<dbReference type="SMART" id="SM00086">
    <property type="entry name" value="PAC"/>
    <property type="match status" value="1"/>
</dbReference>
<evidence type="ECO:0000256" key="3">
    <source>
        <dbReference type="ARBA" id="ARBA00022553"/>
    </source>
</evidence>
<keyword evidence="8" id="KW-0902">Two-component regulatory system</keyword>
<dbReference type="InterPro" id="IPR003594">
    <property type="entry name" value="HATPase_dom"/>
</dbReference>
<organism evidence="13 14">
    <name type="scientific">Cohnella candidum</name>
    <dbReference type="NCBI Taxonomy" id="2674991"/>
    <lineage>
        <taxon>Bacteria</taxon>
        <taxon>Bacillati</taxon>
        <taxon>Bacillota</taxon>
        <taxon>Bacilli</taxon>
        <taxon>Bacillales</taxon>
        <taxon>Paenibacillaceae</taxon>
        <taxon>Cohnella</taxon>
    </lineage>
</organism>
<dbReference type="Pfam" id="PF13426">
    <property type="entry name" value="PAS_9"/>
    <property type="match status" value="1"/>
</dbReference>
<dbReference type="GO" id="GO:0016020">
    <property type="term" value="C:membrane"/>
    <property type="evidence" value="ECO:0007669"/>
    <property type="project" value="InterPro"/>
</dbReference>
<keyword evidence="4" id="KW-0808">Transferase</keyword>
<dbReference type="Pfam" id="PF07730">
    <property type="entry name" value="HisKA_3"/>
    <property type="match status" value="1"/>
</dbReference>
<dbReference type="InterPro" id="IPR005467">
    <property type="entry name" value="His_kinase_dom"/>
</dbReference>
<evidence type="ECO:0000256" key="8">
    <source>
        <dbReference type="ARBA" id="ARBA00023012"/>
    </source>
</evidence>
<dbReference type="KEGG" id="coh:EAV92_06310"/>
<dbReference type="Gene3D" id="3.30.450.20">
    <property type="entry name" value="PAS domain"/>
    <property type="match status" value="1"/>
</dbReference>
<dbReference type="SUPFAM" id="SSF55785">
    <property type="entry name" value="PYP-like sensor domain (PAS domain)"/>
    <property type="match status" value="1"/>
</dbReference>
<sequence length="366" mass="41730">MKRYPSENIASNVNLLLEHLDGHIADEEFRDVVKRSLKQLADVKFALDEASIVAVTDRKGTIQYVNEKFCEISGFSKEELLGQDHRMINSGYHDKAFFQELWQTISSGRVWRGEIKNRSKHGRLYWVDTTIVPFVDEAGRAYQYLAIRHEVTRLKEAEEELQSMMSQLMQVQEEERRRFSRDLHDGIGQSLFSLKITVDRLISEGGGEGLEALGREVSQLMTEVRGLAWELRPSVLDDLGVVPALRTYIENFGEHYGISVRFEYNLRKRLNLLAETTIYRIVQEAMTNIGKYAGVSEAWVTIRDLGDKVETVIEDRGAGFDPKESRKGVGLFSMEERARAVSGELQIRSEPDRGTVVRLTVPADSV</sequence>
<keyword evidence="7" id="KW-0067">ATP-binding</keyword>
<dbReference type="SUPFAM" id="SSF55874">
    <property type="entry name" value="ATPase domain of HSP90 chaperone/DNA topoisomerase II/histidine kinase"/>
    <property type="match status" value="1"/>
</dbReference>
<evidence type="ECO:0000259" key="10">
    <source>
        <dbReference type="PROSITE" id="PS50109"/>
    </source>
</evidence>
<feature type="domain" description="Histidine kinase" evidence="10">
    <location>
        <begin position="278"/>
        <end position="365"/>
    </location>
</feature>
<proteinExistence type="predicted"/>
<gene>
    <name evidence="13" type="ORF">EAV92_06310</name>
</gene>
<reference evidence="13 14" key="1">
    <citation type="submission" date="2018-10" db="EMBL/GenBank/DDBJ databases">
        <title>Genome Sequence of Cohnella sp.</title>
        <authorList>
            <person name="Srinivasan S."/>
            <person name="Kim M.K."/>
        </authorList>
    </citation>
    <scope>NUCLEOTIDE SEQUENCE [LARGE SCALE GENOMIC DNA]</scope>
    <source>
        <strain evidence="13 14">18JY8-7</strain>
    </source>
</reference>
<evidence type="ECO:0000256" key="9">
    <source>
        <dbReference type="SAM" id="Coils"/>
    </source>
</evidence>
<dbReference type="PROSITE" id="PS50112">
    <property type="entry name" value="PAS"/>
    <property type="match status" value="1"/>
</dbReference>
<dbReference type="InterPro" id="IPR000700">
    <property type="entry name" value="PAS-assoc_C"/>
</dbReference>
<name>A0A3G3K526_9BACL</name>
<evidence type="ECO:0000256" key="4">
    <source>
        <dbReference type="ARBA" id="ARBA00022679"/>
    </source>
</evidence>
<dbReference type="GO" id="GO:0000155">
    <property type="term" value="F:phosphorelay sensor kinase activity"/>
    <property type="evidence" value="ECO:0007669"/>
    <property type="project" value="InterPro"/>
</dbReference>
<dbReference type="InterPro" id="IPR050482">
    <property type="entry name" value="Sensor_HK_TwoCompSys"/>
</dbReference>